<accession>A0AAV4WFJ7</accession>
<reference evidence="1 2" key="1">
    <citation type="submission" date="2021-06" db="EMBL/GenBank/DDBJ databases">
        <title>Caerostris extrusa draft genome.</title>
        <authorList>
            <person name="Kono N."/>
            <person name="Arakawa K."/>
        </authorList>
    </citation>
    <scope>NUCLEOTIDE SEQUENCE [LARGE SCALE GENOMIC DNA]</scope>
</reference>
<organism evidence="1 2">
    <name type="scientific">Caerostris extrusa</name>
    <name type="common">Bark spider</name>
    <name type="synonym">Caerostris bankana</name>
    <dbReference type="NCBI Taxonomy" id="172846"/>
    <lineage>
        <taxon>Eukaryota</taxon>
        <taxon>Metazoa</taxon>
        <taxon>Ecdysozoa</taxon>
        <taxon>Arthropoda</taxon>
        <taxon>Chelicerata</taxon>
        <taxon>Arachnida</taxon>
        <taxon>Araneae</taxon>
        <taxon>Araneomorphae</taxon>
        <taxon>Entelegynae</taxon>
        <taxon>Araneoidea</taxon>
        <taxon>Araneidae</taxon>
        <taxon>Caerostris</taxon>
    </lineage>
</organism>
<keyword evidence="2" id="KW-1185">Reference proteome</keyword>
<protein>
    <submittedName>
        <fullName evidence="1">Uncharacterized protein</fullName>
    </submittedName>
</protein>
<name>A0AAV4WFJ7_CAEEX</name>
<evidence type="ECO:0000313" key="1">
    <source>
        <dbReference type="EMBL" id="GIY81567.1"/>
    </source>
</evidence>
<dbReference type="EMBL" id="BPLR01016143">
    <property type="protein sequence ID" value="GIY81567.1"/>
    <property type="molecule type" value="Genomic_DNA"/>
</dbReference>
<proteinExistence type="predicted"/>
<comment type="caution">
    <text evidence="1">The sequence shown here is derived from an EMBL/GenBank/DDBJ whole genome shotgun (WGS) entry which is preliminary data.</text>
</comment>
<gene>
    <name evidence="1" type="ORF">CEXT_776611</name>
</gene>
<dbReference type="Proteomes" id="UP001054945">
    <property type="component" value="Unassembled WGS sequence"/>
</dbReference>
<sequence length="297" mass="33772">MGLGHMTERCTSDQGVLKKWKGVGVRLREKGGYMQKHYASTPRWCVKASPPRRVASRIFQHHFALHHPLVLQNERELYKIELRDCLCVINFMLSIKTSQPLYPHKTILGFDILTYGVANDVKYDITTRAVLNSVSRPQSDTLRAGALLSPCRQEAFRFFPGVPTEQNLPPLHIHGPHRGGGQNAAAVVTRPSPPKTHKWLQYAWEVRFDRTASTPRGFYFILIAGEFPPFLMPSLFHPHFPGPSLPPNPLPLSSLLIWDDRTVKRKRFRMVFVIARIASGRFGGGILCLRECDCFCF</sequence>
<dbReference type="AlphaFoldDB" id="A0AAV4WFJ7"/>
<evidence type="ECO:0000313" key="2">
    <source>
        <dbReference type="Proteomes" id="UP001054945"/>
    </source>
</evidence>